<reference evidence="3 4" key="1">
    <citation type="submission" date="2019-11" db="EMBL/GenBank/DDBJ databases">
        <authorList>
            <person name="Zheng R.K."/>
            <person name="Sun C.M."/>
        </authorList>
    </citation>
    <scope>NUCLEOTIDE SEQUENCE [LARGE SCALE GENOMIC DNA]</scope>
    <source>
        <strain evidence="3 4">SRB007</strain>
    </source>
</reference>
<dbReference type="EMBL" id="CP046400">
    <property type="protein sequence ID" value="QGY41786.1"/>
    <property type="molecule type" value="Genomic_DNA"/>
</dbReference>
<proteinExistence type="predicted"/>
<name>A0A6I6JG17_9BACT</name>
<dbReference type="KEGG" id="psel:GM415_17210"/>
<evidence type="ECO:0000256" key="1">
    <source>
        <dbReference type="SAM" id="SignalP"/>
    </source>
</evidence>
<evidence type="ECO:0000313" key="3">
    <source>
        <dbReference type="EMBL" id="QGY41786.1"/>
    </source>
</evidence>
<dbReference type="PANTHER" id="PTHR15629:SF2">
    <property type="entry name" value="SH3 DOMAIN-CONTAINING YSC84-LIKE PROTEIN 1"/>
    <property type="match status" value="1"/>
</dbReference>
<evidence type="ECO:0000313" key="4">
    <source>
        <dbReference type="Proteomes" id="UP000428328"/>
    </source>
</evidence>
<dbReference type="Proteomes" id="UP000428328">
    <property type="component" value="Chromosome"/>
</dbReference>
<accession>A0A6I6JG17</accession>
<dbReference type="GO" id="GO:0035091">
    <property type="term" value="F:phosphatidylinositol binding"/>
    <property type="evidence" value="ECO:0007669"/>
    <property type="project" value="TreeGrafter"/>
</dbReference>
<dbReference type="RefSeq" id="WP_158950371.1">
    <property type="nucleotide sequence ID" value="NZ_CP046400.1"/>
</dbReference>
<keyword evidence="1" id="KW-0732">Signal</keyword>
<evidence type="ECO:0000259" key="2">
    <source>
        <dbReference type="Pfam" id="PF04366"/>
    </source>
</evidence>
<feature type="chain" id="PRO_5026126599" description="Ysc84 actin-binding domain-containing protein" evidence="1">
    <location>
        <begin position="29"/>
        <end position="239"/>
    </location>
</feature>
<protein>
    <recommendedName>
        <fullName evidence="2">Ysc84 actin-binding domain-containing protein</fullName>
    </recommendedName>
</protein>
<dbReference type="Pfam" id="PF04366">
    <property type="entry name" value="Ysc84"/>
    <property type="match status" value="1"/>
</dbReference>
<keyword evidence="4" id="KW-1185">Reference proteome</keyword>
<dbReference type="CDD" id="cd11524">
    <property type="entry name" value="SYLF"/>
    <property type="match status" value="1"/>
</dbReference>
<dbReference type="PANTHER" id="PTHR15629">
    <property type="entry name" value="SH3YL1 PROTEIN"/>
    <property type="match status" value="1"/>
</dbReference>
<organism evidence="3 4">
    <name type="scientific">Pseudodesulfovibrio cashew</name>
    <dbReference type="NCBI Taxonomy" id="2678688"/>
    <lineage>
        <taxon>Bacteria</taxon>
        <taxon>Pseudomonadati</taxon>
        <taxon>Thermodesulfobacteriota</taxon>
        <taxon>Desulfovibrionia</taxon>
        <taxon>Desulfovibrionales</taxon>
        <taxon>Desulfovibrionaceae</taxon>
    </lineage>
</organism>
<dbReference type="PROSITE" id="PS51257">
    <property type="entry name" value="PROKAR_LIPOPROTEIN"/>
    <property type="match status" value="1"/>
</dbReference>
<dbReference type="InterPro" id="IPR051702">
    <property type="entry name" value="SH3_domain_YSC84-like"/>
</dbReference>
<feature type="signal peptide" evidence="1">
    <location>
        <begin position="1"/>
        <end position="28"/>
    </location>
</feature>
<sequence length="239" mass="25175">MHMQQRLSFLAAAFVAVLLCGCAGRSTAPREMSAAQSIVDQATAVVRKQLEGPNREAVEEMIRDAQGMLIIPAMGNVSFFFSVGGGNAIAMARTPDGWSGPAFLSKGTGGVGLQAGVTRTSGIIFYMSGDDLRYVLDTGVVFQGNANVTVVDSDVEFNRTAEFQETGDVVFVGDTTGLYAGVALNGGGLSDRTGLNAVYHGVEDGSPENVLYHVPTVPEGVRPLRDMLDKAEKDAGHLE</sequence>
<feature type="domain" description="Ysc84 actin-binding" evidence="2">
    <location>
        <begin position="108"/>
        <end position="231"/>
    </location>
</feature>
<dbReference type="InterPro" id="IPR007461">
    <property type="entry name" value="Ysc84_actin-binding"/>
</dbReference>
<gene>
    <name evidence="3" type="ORF">GM415_17210</name>
</gene>
<dbReference type="AlphaFoldDB" id="A0A6I6JG17"/>